<dbReference type="AlphaFoldDB" id="A0A4Q2M894"/>
<dbReference type="SUPFAM" id="SSF53067">
    <property type="entry name" value="Actin-like ATPase domain"/>
    <property type="match status" value="1"/>
</dbReference>
<proteinExistence type="inferred from homology"/>
<dbReference type="RefSeq" id="WP_129173272.1">
    <property type="nucleotide sequence ID" value="NZ_JACCBI010000001.1"/>
</dbReference>
<dbReference type="GO" id="GO:0004340">
    <property type="term" value="F:glucokinase activity"/>
    <property type="evidence" value="ECO:0007669"/>
    <property type="project" value="UniProtKB-EC"/>
</dbReference>
<evidence type="ECO:0000313" key="3">
    <source>
        <dbReference type="EMBL" id="RXZ87557.1"/>
    </source>
</evidence>
<reference evidence="2 5" key="2">
    <citation type="submission" date="2020-07" db="EMBL/GenBank/DDBJ databases">
        <title>Sequencing the genomes of 1000 actinobacteria strains.</title>
        <authorList>
            <person name="Klenk H.-P."/>
        </authorList>
    </citation>
    <scope>NUCLEOTIDE SEQUENCE [LARGE SCALE GENOMIC DNA]</scope>
    <source>
        <strain evidence="2 5">DSM 23870</strain>
    </source>
</reference>
<keyword evidence="2" id="KW-0808">Transferase</keyword>
<dbReference type="EMBL" id="SDPM01000002">
    <property type="protein sequence ID" value="RXZ87557.1"/>
    <property type="molecule type" value="Genomic_DNA"/>
</dbReference>
<evidence type="ECO:0000313" key="2">
    <source>
        <dbReference type="EMBL" id="NYD66911.1"/>
    </source>
</evidence>
<comment type="caution">
    <text evidence="3">The sequence shown here is derived from an EMBL/GenBank/DDBJ whole genome shotgun (WGS) entry which is preliminary data.</text>
</comment>
<dbReference type="Gene3D" id="3.30.420.40">
    <property type="match status" value="2"/>
</dbReference>
<evidence type="ECO:0000256" key="1">
    <source>
        <dbReference type="ARBA" id="ARBA00006479"/>
    </source>
</evidence>
<dbReference type="Pfam" id="PF00480">
    <property type="entry name" value="ROK"/>
    <property type="match status" value="1"/>
</dbReference>
<comment type="similarity">
    <text evidence="1">Belongs to the ROK (NagC/XylR) family.</text>
</comment>
<accession>A0A4Q2M894</accession>
<dbReference type="OrthoDB" id="49666at2"/>
<evidence type="ECO:0000313" key="4">
    <source>
        <dbReference type="Proteomes" id="UP000292686"/>
    </source>
</evidence>
<dbReference type="PANTHER" id="PTHR18964">
    <property type="entry name" value="ROK (REPRESSOR, ORF, KINASE) FAMILY"/>
    <property type="match status" value="1"/>
</dbReference>
<dbReference type="Proteomes" id="UP000292686">
    <property type="component" value="Unassembled WGS sequence"/>
</dbReference>
<keyword evidence="4" id="KW-1185">Reference proteome</keyword>
<gene>
    <name evidence="2" type="ORF">BJ972_001430</name>
    <name evidence="3" type="ORF">ESP50_06485</name>
</gene>
<dbReference type="InterPro" id="IPR043129">
    <property type="entry name" value="ATPase_NBD"/>
</dbReference>
<reference evidence="3 4" key="1">
    <citation type="submission" date="2019-01" db="EMBL/GenBank/DDBJ databases">
        <title>Agromyces.</title>
        <authorList>
            <person name="Li J."/>
        </authorList>
    </citation>
    <scope>NUCLEOTIDE SEQUENCE [LARGE SCALE GENOMIC DNA]</scope>
    <source>
        <strain evidence="3 4">DSM 23870</strain>
    </source>
</reference>
<dbReference type="InterPro" id="IPR000600">
    <property type="entry name" value="ROK"/>
</dbReference>
<dbReference type="Proteomes" id="UP000581087">
    <property type="component" value="Unassembled WGS sequence"/>
</dbReference>
<evidence type="ECO:0000313" key="5">
    <source>
        <dbReference type="Proteomes" id="UP000581087"/>
    </source>
</evidence>
<dbReference type="PANTHER" id="PTHR18964:SF169">
    <property type="entry name" value="N-ACETYLMANNOSAMINE KINASE"/>
    <property type="match status" value="1"/>
</dbReference>
<keyword evidence="2" id="KW-0418">Kinase</keyword>
<name>A0A4Q2M894_9MICO</name>
<organism evidence="3 4">
    <name type="scientific">Agromyces atrinae</name>
    <dbReference type="NCBI Taxonomy" id="592376"/>
    <lineage>
        <taxon>Bacteria</taxon>
        <taxon>Bacillati</taxon>
        <taxon>Actinomycetota</taxon>
        <taxon>Actinomycetes</taxon>
        <taxon>Micrococcales</taxon>
        <taxon>Microbacteriaceae</taxon>
        <taxon>Agromyces</taxon>
    </lineage>
</organism>
<sequence length="292" mass="30631">MTLLPVLEIGGTHVTAALVDTDTWTVVRETRGHIRALGSADEILDDVIERARELDVASGAVWAVAIPGPFDLENGVGLYENVGKFDSLHGVDVRAVLERELSPSSVVFINDADAFGVGEFVLGVGHGGDRVIAITLGTGVGSAFIDRGAPVTMGDDVPLDGEIHFVDYAGSPIEDTVSRRAIIADYRAATGVDTDVKEIADAARAGGAAAAAVLDRAFSALGHALSEWVVRFSADVVLIGGSMARSWDLIEPSLRAGLERGEPRLQALDVRPVEQAEHAPLVGAAHWALSQS</sequence>
<protein>
    <submittedName>
        <fullName evidence="2">Glucokinase</fullName>
        <ecNumber evidence="2">2.7.1.2</ecNumber>
    </submittedName>
    <submittedName>
        <fullName evidence="3">ROK family protein</fullName>
    </submittedName>
</protein>
<dbReference type="EMBL" id="JACCBI010000001">
    <property type="protein sequence ID" value="NYD66911.1"/>
    <property type="molecule type" value="Genomic_DNA"/>
</dbReference>
<dbReference type="EC" id="2.7.1.2" evidence="2"/>
<dbReference type="CDD" id="cd23763">
    <property type="entry name" value="ASKHA_ATPase_ROK"/>
    <property type="match status" value="1"/>
</dbReference>